<evidence type="ECO:0000256" key="1">
    <source>
        <dbReference type="SAM" id="MobiDB-lite"/>
    </source>
</evidence>
<accession>A0A1X7JJJ6</accession>
<dbReference type="OrthoDB" id="2375554at2"/>
<dbReference type="AlphaFoldDB" id="A0A1X7JJJ6"/>
<keyword evidence="4" id="KW-1185">Reference proteome</keyword>
<proteinExistence type="predicted"/>
<keyword evidence="2" id="KW-1133">Transmembrane helix</keyword>
<keyword evidence="2" id="KW-0472">Membrane</keyword>
<evidence type="ECO:0000313" key="3">
    <source>
        <dbReference type="EMBL" id="SMG27922.1"/>
    </source>
</evidence>
<dbReference type="Proteomes" id="UP000193834">
    <property type="component" value="Unassembled WGS sequence"/>
</dbReference>
<keyword evidence="2" id="KW-0812">Transmembrane</keyword>
<feature type="region of interest" description="Disordered" evidence="1">
    <location>
        <begin position="177"/>
        <end position="200"/>
    </location>
</feature>
<feature type="transmembrane region" description="Helical" evidence="2">
    <location>
        <begin position="6"/>
        <end position="25"/>
    </location>
</feature>
<dbReference type="NCBIfam" id="TIGR02896">
    <property type="entry name" value="spore_III_AF"/>
    <property type="match status" value="1"/>
</dbReference>
<dbReference type="RefSeq" id="WP_085493773.1">
    <property type="nucleotide sequence ID" value="NZ_FXAZ01000001.1"/>
</dbReference>
<protein>
    <submittedName>
        <fullName evidence="3">Stage III sporulation protein AF</fullName>
    </submittedName>
</protein>
<name>A0A1X7JJJ6_9BACL</name>
<feature type="transmembrane region" description="Helical" evidence="2">
    <location>
        <begin position="37"/>
        <end position="54"/>
    </location>
</feature>
<evidence type="ECO:0000313" key="4">
    <source>
        <dbReference type="Proteomes" id="UP000193834"/>
    </source>
</evidence>
<feature type="compositionally biased region" description="Polar residues" evidence="1">
    <location>
        <begin position="177"/>
        <end position="194"/>
    </location>
</feature>
<dbReference type="Pfam" id="PF09581">
    <property type="entry name" value="Spore_III_AF"/>
    <property type="match status" value="1"/>
</dbReference>
<dbReference type="EMBL" id="FXAZ01000001">
    <property type="protein sequence ID" value="SMG27922.1"/>
    <property type="molecule type" value="Genomic_DNA"/>
</dbReference>
<sequence length="262" mass="29193">MSWLSQWLKEIIMVILLATFIDLLLPNRSMQRYVKLMLSLIILLILLTPIMKLFHENIAEDVANEWNKAAMETTSAFTSLTAIEREAAKLTAKREEQARQFAASQLGSNMKGHVNEMLQASAWPEDGSSQSGDIPVFVQQGLYAETERVEVRLMQAAGKREPAIEKIVVFLNVTKGSPSRQAGDSDEASSSSNEVDPVQAVPKIDIGSTSVSDSKQEQIVNMTAQEARAQVVKETESLIIKALTTQWLVQKDQIAFVWDEKK</sequence>
<gene>
    <name evidence="3" type="ORF">SAMN06295960_1655</name>
</gene>
<reference evidence="3 4" key="1">
    <citation type="submission" date="2017-04" db="EMBL/GenBank/DDBJ databases">
        <authorList>
            <person name="Afonso C.L."/>
            <person name="Miller P.J."/>
            <person name="Scott M.A."/>
            <person name="Spackman E."/>
            <person name="Goraichik I."/>
            <person name="Dimitrov K.M."/>
            <person name="Suarez D.L."/>
            <person name="Swayne D.E."/>
        </authorList>
    </citation>
    <scope>NUCLEOTIDE SEQUENCE [LARGE SCALE GENOMIC DNA]</scope>
    <source>
        <strain evidence="3 4">11</strain>
    </source>
</reference>
<dbReference type="InterPro" id="IPR014245">
    <property type="entry name" value="Spore_III_AF"/>
</dbReference>
<dbReference type="STRING" id="1852522.SAMN06295960_1655"/>
<evidence type="ECO:0000256" key="2">
    <source>
        <dbReference type="SAM" id="Phobius"/>
    </source>
</evidence>
<organism evidence="3 4">
    <name type="scientific">Paenibacillus aquistagni</name>
    <dbReference type="NCBI Taxonomy" id="1852522"/>
    <lineage>
        <taxon>Bacteria</taxon>
        <taxon>Bacillati</taxon>
        <taxon>Bacillota</taxon>
        <taxon>Bacilli</taxon>
        <taxon>Bacillales</taxon>
        <taxon>Paenibacillaceae</taxon>
        <taxon>Paenibacillus</taxon>
    </lineage>
</organism>